<evidence type="ECO:0000256" key="2">
    <source>
        <dbReference type="ARBA" id="ARBA00022692"/>
    </source>
</evidence>
<keyword evidence="4" id="KW-1133">Transmembrane helix</keyword>
<dbReference type="Pfam" id="PF02010">
    <property type="entry name" value="REJ"/>
    <property type="match status" value="1"/>
</dbReference>
<dbReference type="AlphaFoldDB" id="A0AAE0TIN7"/>
<comment type="subcellular location">
    <subcellularLocation>
        <location evidence="1">Membrane</location>
    </subcellularLocation>
</comment>
<gene>
    <name evidence="7" type="ORF">CHS0354_028054</name>
</gene>
<dbReference type="InterPro" id="IPR002859">
    <property type="entry name" value="PKD/REJ-like"/>
</dbReference>
<reference evidence="7" key="2">
    <citation type="journal article" date="2021" name="Genome Biol. Evol.">
        <title>Developing a high-quality reference genome for a parasitic bivalve with doubly uniparental inheritance (Bivalvia: Unionida).</title>
        <authorList>
            <person name="Smith C.H."/>
        </authorList>
    </citation>
    <scope>NUCLEOTIDE SEQUENCE</scope>
    <source>
        <strain evidence="7">CHS0354</strain>
        <tissue evidence="7">Mantle</tissue>
    </source>
</reference>
<evidence type="ECO:0000256" key="4">
    <source>
        <dbReference type="ARBA" id="ARBA00022989"/>
    </source>
</evidence>
<evidence type="ECO:0000259" key="6">
    <source>
        <dbReference type="Pfam" id="PF02010"/>
    </source>
</evidence>
<evidence type="ECO:0000256" key="1">
    <source>
        <dbReference type="ARBA" id="ARBA00004370"/>
    </source>
</evidence>
<organism evidence="7 8">
    <name type="scientific">Potamilus streckersoni</name>
    <dbReference type="NCBI Taxonomy" id="2493646"/>
    <lineage>
        <taxon>Eukaryota</taxon>
        <taxon>Metazoa</taxon>
        <taxon>Spiralia</taxon>
        <taxon>Lophotrochozoa</taxon>
        <taxon>Mollusca</taxon>
        <taxon>Bivalvia</taxon>
        <taxon>Autobranchia</taxon>
        <taxon>Heteroconchia</taxon>
        <taxon>Palaeoheterodonta</taxon>
        <taxon>Unionida</taxon>
        <taxon>Unionoidea</taxon>
        <taxon>Unionidae</taxon>
        <taxon>Ambleminae</taxon>
        <taxon>Lampsilini</taxon>
        <taxon>Potamilus</taxon>
    </lineage>
</organism>
<sequence length="514" mass="58016">MHPLHLEFTEISSSFSWNLQVEHSPGLYVPVNNLITMTYYGTKNKDLIIKERSLAAKRNYKVSVVTFESVERIEVYYFSTNSPPTIGNCSTMPSFGYTFDVMHYITCRSNWYDEDSDQGLYYLYLYQASRDVNELQVLYFGGESSSPLIPLPVGKVNNSFGSEVRVRVYDIYGDYTETVNKVISEPRLKDSNLTSLTAKQVTALLENFKKELIENNLTMAGRSGDYSKAVQVIESGASIYSNLELPSTDFSLSPDELSAAVFRLNENGQLEALSWNEFWIDYLKPENNAQKEILQKVGENLGNYSAELCGTMVQVRSNLTSYFISQFLTSMAKTISNPDYVTYITLVQSKTLTLQERTFIAMDQLKKLQLIQDMKTKWGLSLMPNIDKICIGLAAALRTLSGTMHSSSVNSDLLTVMSYKVGYNDLPEGVFLNVDGVNFGLKGSSPLDLPNKYVIEFSLFVFEENPYFWDDVGETISSRVLQIYSAWNYTAVPLKNNISVTLGNKNNTPCTYVD</sequence>
<evidence type="ECO:0000256" key="5">
    <source>
        <dbReference type="ARBA" id="ARBA00023136"/>
    </source>
</evidence>
<name>A0AAE0TIN7_9BIVA</name>
<comment type="caution">
    <text evidence="7">The sequence shown here is derived from an EMBL/GenBank/DDBJ whole genome shotgun (WGS) entry which is preliminary data.</text>
</comment>
<dbReference type="GO" id="GO:0005886">
    <property type="term" value="C:plasma membrane"/>
    <property type="evidence" value="ECO:0007669"/>
    <property type="project" value="TreeGrafter"/>
</dbReference>
<dbReference type="Proteomes" id="UP001195483">
    <property type="component" value="Unassembled WGS sequence"/>
</dbReference>
<evidence type="ECO:0000313" key="8">
    <source>
        <dbReference type="Proteomes" id="UP001195483"/>
    </source>
</evidence>
<accession>A0AAE0TIN7</accession>
<dbReference type="GO" id="GO:0006816">
    <property type="term" value="P:calcium ion transport"/>
    <property type="evidence" value="ECO:0007669"/>
    <property type="project" value="TreeGrafter"/>
</dbReference>
<evidence type="ECO:0000256" key="3">
    <source>
        <dbReference type="ARBA" id="ARBA00022737"/>
    </source>
</evidence>
<keyword evidence="8" id="KW-1185">Reference proteome</keyword>
<reference evidence="7" key="3">
    <citation type="submission" date="2023-05" db="EMBL/GenBank/DDBJ databases">
        <authorList>
            <person name="Smith C.H."/>
        </authorList>
    </citation>
    <scope>NUCLEOTIDE SEQUENCE</scope>
    <source>
        <strain evidence="7">CHS0354</strain>
        <tissue evidence="7">Mantle</tissue>
    </source>
</reference>
<keyword evidence="2" id="KW-0812">Transmembrane</keyword>
<keyword evidence="5" id="KW-0472">Membrane</keyword>
<dbReference type="PANTHER" id="PTHR46730">
    <property type="entry name" value="POLYCYSTIN-1"/>
    <property type="match status" value="1"/>
</dbReference>
<feature type="domain" description="PKD/REJ-like" evidence="6">
    <location>
        <begin position="15"/>
        <end position="232"/>
    </location>
</feature>
<protein>
    <recommendedName>
        <fullName evidence="6">PKD/REJ-like domain-containing protein</fullName>
    </recommendedName>
</protein>
<dbReference type="PANTHER" id="PTHR46730:SF1">
    <property type="entry name" value="PLAT DOMAIN-CONTAINING PROTEIN"/>
    <property type="match status" value="1"/>
</dbReference>
<keyword evidence="3" id="KW-0677">Repeat</keyword>
<dbReference type="GO" id="GO:0005261">
    <property type="term" value="F:monoatomic cation channel activity"/>
    <property type="evidence" value="ECO:0007669"/>
    <property type="project" value="TreeGrafter"/>
</dbReference>
<evidence type="ECO:0000313" key="7">
    <source>
        <dbReference type="EMBL" id="KAK3610669.1"/>
    </source>
</evidence>
<reference evidence="7" key="1">
    <citation type="journal article" date="2021" name="Genome Biol. Evol.">
        <title>A High-Quality Reference Genome for a Parasitic Bivalve with Doubly Uniparental Inheritance (Bivalvia: Unionida).</title>
        <authorList>
            <person name="Smith C.H."/>
        </authorList>
    </citation>
    <scope>NUCLEOTIDE SEQUENCE</scope>
    <source>
        <strain evidence="7">CHS0354</strain>
    </source>
</reference>
<proteinExistence type="predicted"/>
<dbReference type="EMBL" id="JAEAOA010001692">
    <property type="protein sequence ID" value="KAK3610669.1"/>
    <property type="molecule type" value="Genomic_DNA"/>
</dbReference>